<reference evidence="1 2" key="1">
    <citation type="journal article" date="2014" name="Am. J. Bot.">
        <title>Genome assembly and annotation for red clover (Trifolium pratense; Fabaceae).</title>
        <authorList>
            <person name="Istvanek J."/>
            <person name="Jaros M."/>
            <person name="Krenek A."/>
            <person name="Repkova J."/>
        </authorList>
    </citation>
    <scope>NUCLEOTIDE SEQUENCE [LARGE SCALE GENOMIC DNA]</scope>
    <source>
        <strain evidence="2">cv. Tatra</strain>
        <tissue evidence="1">Young leaves</tissue>
    </source>
</reference>
<gene>
    <name evidence="1" type="ORF">L195_g062699</name>
</gene>
<evidence type="ECO:0000313" key="1">
    <source>
        <dbReference type="EMBL" id="PNX65637.1"/>
    </source>
</evidence>
<proteinExistence type="predicted"/>
<name>A0A2K3KH80_TRIPR</name>
<dbReference type="Proteomes" id="UP000236291">
    <property type="component" value="Unassembled WGS sequence"/>
</dbReference>
<sequence length="92" mass="10163">GFDTWTLEVRGAGLSTYADSVEEEECLKKLSETDSANNDGKSSDFERALGFKNLSASFEIDGSQMKRTGSEAEELRPATRLMEIFARMSDSL</sequence>
<comment type="caution">
    <text evidence="1">The sequence shown here is derived from an EMBL/GenBank/DDBJ whole genome shotgun (WGS) entry which is preliminary data.</text>
</comment>
<reference evidence="1 2" key="2">
    <citation type="journal article" date="2017" name="Front. Plant Sci.">
        <title>Gene Classification and Mining of Molecular Markers Useful in Red Clover (Trifolium pratense) Breeding.</title>
        <authorList>
            <person name="Istvanek J."/>
            <person name="Dluhosova J."/>
            <person name="Dluhos P."/>
            <person name="Patkova L."/>
            <person name="Nedelnik J."/>
            <person name="Repkova J."/>
        </authorList>
    </citation>
    <scope>NUCLEOTIDE SEQUENCE [LARGE SCALE GENOMIC DNA]</scope>
    <source>
        <strain evidence="2">cv. Tatra</strain>
        <tissue evidence="1">Young leaves</tissue>
    </source>
</reference>
<protein>
    <submittedName>
        <fullName evidence="1">Uncharacterized protein</fullName>
    </submittedName>
</protein>
<evidence type="ECO:0000313" key="2">
    <source>
        <dbReference type="Proteomes" id="UP000236291"/>
    </source>
</evidence>
<dbReference type="EMBL" id="ASHM01182881">
    <property type="protein sequence ID" value="PNX65637.1"/>
    <property type="molecule type" value="Genomic_DNA"/>
</dbReference>
<feature type="non-terminal residue" evidence="1">
    <location>
        <position position="92"/>
    </location>
</feature>
<accession>A0A2K3KH80</accession>
<organism evidence="1 2">
    <name type="scientific">Trifolium pratense</name>
    <name type="common">Red clover</name>
    <dbReference type="NCBI Taxonomy" id="57577"/>
    <lineage>
        <taxon>Eukaryota</taxon>
        <taxon>Viridiplantae</taxon>
        <taxon>Streptophyta</taxon>
        <taxon>Embryophyta</taxon>
        <taxon>Tracheophyta</taxon>
        <taxon>Spermatophyta</taxon>
        <taxon>Magnoliopsida</taxon>
        <taxon>eudicotyledons</taxon>
        <taxon>Gunneridae</taxon>
        <taxon>Pentapetalae</taxon>
        <taxon>rosids</taxon>
        <taxon>fabids</taxon>
        <taxon>Fabales</taxon>
        <taxon>Fabaceae</taxon>
        <taxon>Papilionoideae</taxon>
        <taxon>50 kb inversion clade</taxon>
        <taxon>NPAAA clade</taxon>
        <taxon>Hologalegina</taxon>
        <taxon>IRL clade</taxon>
        <taxon>Trifolieae</taxon>
        <taxon>Trifolium</taxon>
    </lineage>
</organism>
<feature type="non-terminal residue" evidence="1">
    <location>
        <position position="1"/>
    </location>
</feature>
<dbReference type="AlphaFoldDB" id="A0A2K3KH80"/>